<evidence type="ECO:0000313" key="4">
    <source>
        <dbReference type="EMBL" id="KAK9945628.1"/>
    </source>
</evidence>
<dbReference type="PANTHER" id="PTHR43900">
    <property type="entry name" value="GLUTATHIONE S-TRANSFERASE RHO"/>
    <property type="match status" value="1"/>
</dbReference>
<reference evidence="4 5" key="1">
    <citation type="journal article" date="2023" name="G3 (Bethesda)">
        <title>A chromosome-length genome assembly and annotation of blackberry (Rubus argutus, cv. 'Hillquist').</title>
        <authorList>
            <person name="Bruna T."/>
            <person name="Aryal R."/>
            <person name="Dudchenko O."/>
            <person name="Sargent D.J."/>
            <person name="Mead D."/>
            <person name="Buti M."/>
            <person name="Cavallini A."/>
            <person name="Hytonen T."/>
            <person name="Andres J."/>
            <person name="Pham M."/>
            <person name="Weisz D."/>
            <person name="Mascagni F."/>
            <person name="Usai G."/>
            <person name="Natali L."/>
            <person name="Bassil N."/>
            <person name="Fernandez G.E."/>
            <person name="Lomsadze A."/>
            <person name="Armour M."/>
            <person name="Olukolu B."/>
            <person name="Poorten T."/>
            <person name="Britton C."/>
            <person name="Davik J."/>
            <person name="Ashrafi H."/>
            <person name="Aiden E.L."/>
            <person name="Borodovsky M."/>
            <person name="Worthington M."/>
        </authorList>
    </citation>
    <scope>NUCLEOTIDE SEQUENCE [LARGE SCALE GENOMIC DNA]</scope>
    <source>
        <strain evidence="4">PI 553951</strain>
    </source>
</reference>
<protein>
    <recommendedName>
        <fullName evidence="1">glutathione transferase</fullName>
        <ecNumber evidence="1">2.5.1.18</ecNumber>
    </recommendedName>
</protein>
<evidence type="ECO:0000256" key="1">
    <source>
        <dbReference type="ARBA" id="ARBA00012452"/>
    </source>
</evidence>
<dbReference type="PROSITE" id="PS50404">
    <property type="entry name" value="GST_NTER"/>
    <property type="match status" value="1"/>
</dbReference>
<dbReference type="Pfam" id="PF02798">
    <property type="entry name" value="GST_N"/>
    <property type="match status" value="1"/>
</dbReference>
<evidence type="ECO:0000313" key="5">
    <source>
        <dbReference type="Proteomes" id="UP001457282"/>
    </source>
</evidence>
<accession>A0AAW1YD37</accession>
<feature type="domain" description="GST N-terminal" evidence="3">
    <location>
        <begin position="2"/>
        <end position="74"/>
    </location>
</feature>
<dbReference type="EMBL" id="JBEDUW010000002">
    <property type="protein sequence ID" value="KAK9945628.1"/>
    <property type="molecule type" value="Genomic_DNA"/>
</dbReference>
<evidence type="ECO:0000259" key="3">
    <source>
        <dbReference type="PROSITE" id="PS50404"/>
    </source>
</evidence>
<dbReference type="Gene3D" id="3.40.30.10">
    <property type="entry name" value="Glutaredoxin"/>
    <property type="match status" value="1"/>
</dbReference>
<organism evidence="4 5">
    <name type="scientific">Rubus argutus</name>
    <name type="common">Southern blackberry</name>
    <dbReference type="NCBI Taxonomy" id="59490"/>
    <lineage>
        <taxon>Eukaryota</taxon>
        <taxon>Viridiplantae</taxon>
        <taxon>Streptophyta</taxon>
        <taxon>Embryophyta</taxon>
        <taxon>Tracheophyta</taxon>
        <taxon>Spermatophyta</taxon>
        <taxon>Magnoliopsida</taxon>
        <taxon>eudicotyledons</taxon>
        <taxon>Gunneridae</taxon>
        <taxon>Pentapetalae</taxon>
        <taxon>rosids</taxon>
        <taxon>fabids</taxon>
        <taxon>Rosales</taxon>
        <taxon>Rosaceae</taxon>
        <taxon>Rosoideae</taxon>
        <taxon>Rosoideae incertae sedis</taxon>
        <taxon>Rubus</taxon>
    </lineage>
</organism>
<dbReference type="Proteomes" id="UP001457282">
    <property type="component" value="Unassembled WGS sequence"/>
</dbReference>
<keyword evidence="2" id="KW-0808">Transferase</keyword>
<comment type="caution">
    <text evidence="4">The sequence shown here is derived from an EMBL/GenBank/DDBJ whole genome shotgun (WGS) entry which is preliminary data.</text>
</comment>
<sequence>MTGIKVHGNTLSTAAARVLATLYEKDLEFELVPIDMRAGEHKTEAFLALNPFGQVQLSKTEIFSSSSQEQLHNT</sequence>
<dbReference type="EC" id="2.5.1.18" evidence="1"/>
<dbReference type="SUPFAM" id="SSF52833">
    <property type="entry name" value="Thioredoxin-like"/>
    <property type="match status" value="1"/>
</dbReference>
<dbReference type="InterPro" id="IPR004045">
    <property type="entry name" value="Glutathione_S-Trfase_N"/>
</dbReference>
<dbReference type="GO" id="GO:0005737">
    <property type="term" value="C:cytoplasm"/>
    <property type="evidence" value="ECO:0007669"/>
    <property type="project" value="TreeGrafter"/>
</dbReference>
<proteinExistence type="predicted"/>
<name>A0AAW1YD37_RUBAR</name>
<dbReference type="AlphaFoldDB" id="A0AAW1YD37"/>
<dbReference type="PANTHER" id="PTHR43900:SF47">
    <property type="entry name" value="GLUTATHIONE S-TRANSFERASE F6-RELATED"/>
    <property type="match status" value="1"/>
</dbReference>
<dbReference type="InterPro" id="IPR036249">
    <property type="entry name" value="Thioredoxin-like_sf"/>
</dbReference>
<gene>
    <name evidence="4" type="ORF">M0R45_011133</name>
</gene>
<dbReference type="GO" id="GO:0043295">
    <property type="term" value="F:glutathione binding"/>
    <property type="evidence" value="ECO:0007669"/>
    <property type="project" value="TreeGrafter"/>
</dbReference>
<keyword evidence="5" id="KW-1185">Reference proteome</keyword>
<dbReference type="GO" id="GO:0006749">
    <property type="term" value="P:glutathione metabolic process"/>
    <property type="evidence" value="ECO:0007669"/>
    <property type="project" value="TreeGrafter"/>
</dbReference>
<evidence type="ECO:0000256" key="2">
    <source>
        <dbReference type="ARBA" id="ARBA00022679"/>
    </source>
</evidence>
<dbReference type="GO" id="GO:0004364">
    <property type="term" value="F:glutathione transferase activity"/>
    <property type="evidence" value="ECO:0007669"/>
    <property type="project" value="UniProtKB-EC"/>
</dbReference>